<gene>
    <name evidence="1" type="ORF">K7432_012108</name>
</gene>
<evidence type="ECO:0000313" key="2">
    <source>
        <dbReference type="Proteomes" id="UP001479436"/>
    </source>
</evidence>
<comment type="caution">
    <text evidence="1">The sequence shown here is derived from an EMBL/GenBank/DDBJ whole genome shotgun (WGS) entry which is preliminary data.</text>
</comment>
<dbReference type="InterPro" id="IPR030547">
    <property type="entry name" value="XRCC2"/>
</dbReference>
<evidence type="ECO:0008006" key="3">
    <source>
        <dbReference type="Google" id="ProtNLM"/>
    </source>
</evidence>
<dbReference type="InterPro" id="IPR027417">
    <property type="entry name" value="P-loop_NTPase"/>
</dbReference>
<protein>
    <recommendedName>
        <fullName evidence="3">DNA recombination and repair protein Rad51-like C-terminal domain-containing protein</fullName>
    </recommendedName>
</protein>
<dbReference type="SUPFAM" id="SSF52540">
    <property type="entry name" value="P-loop containing nucleoside triphosphate hydrolases"/>
    <property type="match status" value="1"/>
</dbReference>
<keyword evidence="2" id="KW-1185">Reference proteome</keyword>
<dbReference type="PANTHER" id="PTHR46644:SF2">
    <property type="entry name" value="DNA REPAIR PROTEIN XRCC2"/>
    <property type="match status" value="1"/>
</dbReference>
<evidence type="ECO:0000313" key="1">
    <source>
        <dbReference type="EMBL" id="KAK9700626.1"/>
    </source>
</evidence>
<dbReference type="Gene3D" id="3.40.50.300">
    <property type="entry name" value="P-loop containing nucleotide triphosphate hydrolases"/>
    <property type="match status" value="1"/>
</dbReference>
<name>A0ABR2VSS6_9FUNG</name>
<dbReference type="EMBL" id="JASJQH010007888">
    <property type="protein sequence ID" value="KAK9700626.1"/>
    <property type="molecule type" value="Genomic_DNA"/>
</dbReference>
<sequence length="335" mass="38479">MSWSSLITEITSETGLQLYNSIKGKRSIGPLYLDCFDRSIAIARNELEKYLADPVTYTSVYPGEVIQFDGNSGTGKTEIQIFLILTTIIPEFQEFQVNQDMIKVHLGGRGKSVIFIDTEGKLRVERIFELVKLHFVRCLRKVKVSAYDELHEEINQLILEWLERVHIFRPNSTLQLLSTIKRLPSYLSQLQESTHFLFLDSPSTFYWMDRLESQSLGTFVPLHKSLAQSIRDISLEWGLVVCISNPVLLSPEKREYNSGSSLHDSLVIREHLPPIWKECINYRFIIAHEEVGQSRCNDPKVGIFWNKSDLRIGKMVTPMVGQVFRFHVNGEGVVS</sequence>
<dbReference type="Proteomes" id="UP001479436">
    <property type="component" value="Unassembled WGS sequence"/>
</dbReference>
<dbReference type="CDD" id="cd19490">
    <property type="entry name" value="XRCC2"/>
    <property type="match status" value="1"/>
</dbReference>
<organism evidence="1 2">
    <name type="scientific">Basidiobolus ranarum</name>
    <dbReference type="NCBI Taxonomy" id="34480"/>
    <lineage>
        <taxon>Eukaryota</taxon>
        <taxon>Fungi</taxon>
        <taxon>Fungi incertae sedis</taxon>
        <taxon>Zoopagomycota</taxon>
        <taxon>Entomophthoromycotina</taxon>
        <taxon>Basidiobolomycetes</taxon>
        <taxon>Basidiobolales</taxon>
        <taxon>Basidiobolaceae</taxon>
        <taxon>Basidiobolus</taxon>
    </lineage>
</organism>
<accession>A0ABR2VSS6</accession>
<dbReference type="PANTHER" id="PTHR46644">
    <property type="entry name" value="DNA REPAIR PROTEIN XRCC2"/>
    <property type="match status" value="1"/>
</dbReference>
<proteinExistence type="predicted"/>
<reference evidence="1 2" key="1">
    <citation type="submission" date="2023-04" db="EMBL/GenBank/DDBJ databases">
        <title>Genome of Basidiobolus ranarum AG-B5.</title>
        <authorList>
            <person name="Stajich J.E."/>
            <person name="Carter-House D."/>
            <person name="Gryganskyi A."/>
        </authorList>
    </citation>
    <scope>NUCLEOTIDE SEQUENCE [LARGE SCALE GENOMIC DNA]</scope>
    <source>
        <strain evidence="1 2">AG-B5</strain>
    </source>
</reference>